<dbReference type="InterPro" id="IPR006076">
    <property type="entry name" value="FAD-dep_OxRdtase"/>
</dbReference>
<dbReference type="PANTHER" id="PTHR13847:SF281">
    <property type="entry name" value="FAD DEPENDENT OXIDOREDUCTASE DOMAIN-CONTAINING PROTEIN"/>
    <property type="match status" value="1"/>
</dbReference>
<dbReference type="EMBL" id="BAABIY010000039">
    <property type="protein sequence ID" value="GAA5100264.1"/>
    <property type="molecule type" value="Genomic_DNA"/>
</dbReference>
<evidence type="ECO:0000259" key="2">
    <source>
        <dbReference type="Pfam" id="PF01266"/>
    </source>
</evidence>
<protein>
    <submittedName>
        <fullName evidence="3">FAD-binding oxidoreductase</fullName>
    </submittedName>
</protein>
<keyword evidence="1" id="KW-0560">Oxidoreductase</keyword>
<evidence type="ECO:0000313" key="4">
    <source>
        <dbReference type="Proteomes" id="UP001501525"/>
    </source>
</evidence>
<dbReference type="Pfam" id="PF01266">
    <property type="entry name" value="DAO"/>
    <property type="match status" value="1"/>
</dbReference>
<reference evidence="4" key="1">
    <citation type="journal article" date="2019" name="Int. J. Syst. Evol. Microbiol.">
        <title>The Global Catalogue of Microorganisms (GCM) 10K type strain sequencing project: providing services to taxonomists for standard genome sequencing and annotation.</title>
        <authorList>
            <consortium name="The Broad Institute Genomics Platform"/>
            <consortium name="The Broad Institute Genome Sequencing Center for Infectious Disease"/>
            <person name="Wu L."/>
            <person name="Ma J."/>
        </authorList>
    </citation>
    <scope>NUCLEOTIDE SEQUENCE [LARGE SCALE GENOMIC DNA]</scope>
    <source>
        <strain evidence="4">JCM 17706</strain>
    </source>
</reference>
<feature type="domain" description="FAD dependent oxidoreductase" evidence="2">
    <location>
        <begin position="35"/>
        <end position="385"/>
    </location>
</feature>
<comment type="caution">
    <text evidence="3">The sequence shown here is derived from an EMBL/GenBank/DDBJ whole genome shotgun (WGS) entry which is preliminary data.</text>
</comment>
<evidence type="ECO:0000256" key="1">
    <source>
        <dbReference type="ARBA" id="ARBA00023002"/>
    </source>
</evidence>
<keyword evidence="4" id="KW-1185">Reference proteome</keyword>
<dbReference type="InterPro" id="IPR036188">
    <property type="entry name" value="FAD/NAD-bd_sf"/>
</dbReference>
<dbReference type="Gene3D" id="3.50.50.60">
    <property type="entry name" value="FAD/NAD(P)-binding domain"/>
    <property type="match status" value="1"/>
</dbReference>
<name>A0ABP9MVA6_9HYPH</name>
<dbReference type="Proteomes" id="UP001501525">
    <property type="component" value="Unassembled WGS sequence"/>
</dbReference>
<accession>A0ABP9MVA6</accession>
<organism evidence="3 4">
    <name type="scientific">Bartonella acomydis</name>
    <dbReference type="NCBI Taxonomy" id="686234"/>
    <lineage>
        <taxon>Bacteria</taxon>
        <taxon>Pseudomonadati</taxon>
        <taxon>Pseudomonadota</taxon>
        <taxon>Alphaproteobacteria</taxon>
        <taxon>Hyphomicrobiales</taxon>
        <taxon>Bartonellaceae</taxon>
        <taxon>Bartonella</taxon>
    </lineage>
</organism>
<evidence type="ECO:0000313" key="3">
    <source>
        <dbReference type="EMBL" id="GAA5100264.1"/>
    </source>
</evidence>
<dbReference type="Gene3D" id="3.30.9.10">
    <property type="entry name" value="D-Amino Acid Oxidase, subunit A, domain 2"/>
    <property type="match status" value="1"/>
</dbReference>
<dbReference type="PANTHER" id="PTHR13847">
    <property type="entry name" value="SARCOSINE DEHYDROGENASE-RELATED"/>
    <property type="match status" value="1"/>
</dbReference>
<sequence length="428" mass="48404">MVIGSNPISPGVSWYEDTLEERPSYPFFSKQLQCDVVIIGGGLTGLSAAYHLAKAGVHVILCEASRFGDGASGRNGGQLGTGQRQWVETLEKKYGFERSKALFDLAEEAKRDILSWCAMPDFQCDFMAGQLSVFHKKRALASYQRHVETMQRYGYHGLTFMDRAETARRLGSSFYHGGIYDAHTGHINPLKLVVGLAKKAKNAGSKLYEKTQVTAVKRNGSNWSVTTKKGNIRAEHVFLATNAYKLGLQGFVEKKIFSIRSYIGATEPLSKECSILQDGESVDDSRFMVRYFRKSIDNRLLFGGVESYDNQYPTNLEERIRRQIIEIYPHLRSVNLTHHWGATVAITVERMPYVRQLFTGVTYCGGYSGHGVMLAPFLGKLYAEWLTGKRERFTFFQDLKISSFPGGKVLRYPLIFLAMHWFSLMDHF</sequence>
<gene>
    <name evidence="3" type="ORF">GCM10023260_11910</name>
</gene>
<dbReference type="SUPFAM" id="SSF51905">
    <property type="entry name" value="FAD/NAD(P)-binding domain"/>
    <property type="match status" value="1"/>
</dbReference>
<proteinExistence type="predicted"/>